<protein>
    <submittedName>
        <fullName evidence="5">DUF4352 domain-containing protein</fullName>
    </submittedName>
</protein>
<evidence type="ECO:0000313" key="6">
    <source>
        <dbReference type="Proteomes" id="UP001179483"/>
    </source>
</evidence>
<dbReference type="RefSeq" id="WP_271736405.1">
    <property type="nucleotide sequence ID" value="NZ_CP116590.1"/>
</dbReference>
<feature type="domain" description="DUF4352" evidence="4">
    <location>
        <begin position="90"/>
        <end position="202"/>
    </location>
</feature>
<reference evidence="5" key="1">
    <citation type="submission" date="2023-01" db="EMBL/GenBank/DDBJ databases">
        <title>Oxazolidinone resistance genes in florfenicol resistant enterococci from beef cattle and veal calves at slaughter.</title>
        <authorList>
            <person name="Biggel M."/>
        </authorList>
    </citation>
    <scope>NUCLEOTIDE SEQUENCE</scope>
    <source>
        <strain evidence="5">K79-1</strain>
    </source>
</reference>
<evidence type="ECO:0000259" key="4">
    <source>
        <dbReference type="Pfam" id="PF11611"/>
    </source>
</evidence>
<dbReference type="Pfam" id="PF11611">
    <property type="entry name" value="DUF4352"/>
    <property type="match status" value="1"/>
</dbReference>
<keyword evidence="1 3" id="KW-0732">Signal</keyword>
<feature type="chain" id="PRO_5041943144" evidence="3">
    <location>
        <begin position="26"/>
        <end position="217"/>
    </location>
</feature>
<dbReference type="InterPro" id="IPR029051">
    <property type="entry name" value="DUF4352"/>
</dbReference>
<sequence>MKKLVLLGMAAFVLGACGNGSSETAANTESSEAQSSTEQVDSTKNDSSKEEGSTDSNQGKRSNPYTLADTFEMGVQYSDPDSDDYTPIDGRIKVTFNNVTTGQEAQDFLTSENEFNDQAPEGFQWMVFDTSVELLEGSEDVPFNLFLTEQIYDADGASVDNSEHMAFSNNQLSDQSIFPGATAQGNIVLLVPEDTTGALMEMSYLAGGDTVYIDLSE</sequence>
<dbReference type="PROSITE" id="PS51257">
    <property type="entry name" value="PROKAR_LIPOPROTEIN"/>
    <property type="match status" value="1"/>
</dbReference>
<feature type="compositionally biased region" description="Polar residues" evidence="2">
    <location>
        <begin position="54"/>
        <end position="65"/>
    </location>
</feature>
<feature type="region of interest" description="Disordered" evidence="2">
    <location>
        <begin position="21"/>
        <end position="65"/>
    </location>
</feature>
<evidence type="ECO:0000313" key="5">
    <source>
        <dbReference type="EMBL" id="WCG38379.1"/>
    </source>
</evidence>
<dbReference type="AlphaFoldDB" id="A0AAE9XT26"/>
<evidence type="ECO:0000256" key="1">
    <source>
        <dbReference type="ARBA" id="ARBA00022729"/>
    </source>
</evidence>
<dbReference type="EMBL" id="CP116590">
    <property type="protein sequence ID" value="WCG38379.1"/>
    <property type="molecule type" value="Genomic_DNA"/>
</dbReference>
<evidence type="ECO:0000256" key="2">
    <source>
        <dbReference type="SAM" id="MobiDB-lite"/>
    </source>
</evidence>
<dbReference type="Proteomes" id="UP001179483">
    <property type="component" value="Chromosome"/>
</dbReference>
<organism evidence="5 6">
    <name type="scientific">Aerococcus urinaeequi</name>
    <dbReference type="NCBI Taxonomy" id="51665"/>
    <lineage>
        <taxon>Bacteria</taxon>
        <taxon>Bacillati</taxon>
        <taxon>Bacillota</taxon>
        <taxon>Bacilli</taxon>
        <taxon>Lactobacillales</taxon>
        <taxon>Aerococcaceae</taxon>
        <taxon>Aerococcus</taxon>
    </lineage>
</organism>
<accession>A0AAE9XT26</accession>
<proteinExistence type="predicted"/>
<name>A0AAE9XT26_9LACT</name>
<feature type="compositionally biased region" description="Basic and acidic residues" evidence="2">
    <location>
        <begin position="41"/>
        <end position="52"/>
    </location>
</feature>
<feature type="signal peptide" evidence="3">
    <location>
        <begin position="1"/>
        <end position="25"/>
    </location>
</feature>
<feature type="compositionally biased region" description="Low complexity" evidence="2">
    <location>
        <begin position="21"/>
        <end position="39"/>
    </location>
</feature>
<dbReference type="Gene3D" id="2.60.40.1240">
    <property type="match status" value="1"/>
</dbReference>
<gene>
    <name evidence="5" type="ORF">PML80_03395</name>
</gene>
<evidence type="ECO:0000256" key="3">
    <source>
        <dbReference type="SAM" id="SignalP"/>
    </source>
</evidence>
<dbReference type="InterPro" id="IPR029050">
    <property type="entry name" value="Immunoprotect_excell_Ig-like"/>
</dbReference>